<evidence type="ECO:0000313" key="2">
    <source>
        <dbReference type="EMBL" id="EDV23357.1"/>
    </source>
</evidence>
<dbReference type="Proteomes" id="UP000009022">
    <property type="component" value="Unassembled WGS sequence"/>
</dbReference>
<dbReference type="CTD" id="6755162"/>
<dbReference type="PhylomeDB" id="B3S222"/>
<keyword evidence="1" id="KW-0472">Membrane</keyword>
<keyword evidence="1" id="KW-1133">Transmembrane helix</keyword>
<dbReference type="KEGG" id="tad:TRIADDRAFT_57894"/>
<evidence type="ECO:0000256" key="1">
    <source>
        <dbReference type="SAM" id="Phobius"/>
    </source>
</evidence>
<dbReference type="GeneID" id="6755162"/>
<dbReference type="AlphaFoldDB" id="B3S222"/>
<organism evidence="2 3">
    <name type="scientific">Trichoplax adhaerens</name>
    <name type="common">Trichoplax reptans</name>
    <dbReference type="NCBI Taxonomy" id="10228"/>
    <lineage>
        <taxon>Eukaryota</taxon>
        <taxon>Metazoa</taxon>
        <taxon>Placozoa</taxon>
        <taxon>Uniplacotomia</taxon>
        <taxon>Trichoplacea</taxon>
        <taxon>Trichoplacidae</taxon>
        <taxon>Trichoplax</taxon>
    </lineage>
</organism>
<dbReference type="OrthoDB" id="6020371at2759"/>
<dbReference type="OMA" id="WLKFKGL"/>
<feature type="transmembrane region" description="Helical" evidence="1">
    <location>
        <begin position="166"/>
        <end position="186"/>
    </location>
</feature>
<gene>
    <name evidence="2" type="ORF">TRIADDRAFT_57894</name>
</gene>
<protein>
    <submittedName>
        <fullName evidence="2">Uncharacterized protein</fullName>
    </submittedName>
</protein>
<name>B3S222_TRIAD</name>
<proteinExistence type="predicted"/>
<dbReference type="InParanoid" id="B3S222"/>
<accession>B3S222</accession>
<dbReference type="HOGENOM" id="CLU_629046_0_0_1"/>
<sequence>MSVTLTTDSDCINSINDDRNQQHRPSLWSQLGCCYPVRSLRDCRSIRFISQCLHASIALTFVVVGMIEFIRRRPLFDALANHELPERIFVREFLQSDNTFRRFTDAPILLFFFFYFGVCSWNRFTGRSSWLMTISLIFTTLIYLYINLWNQHDFDWKYFKTRFNGIFVQIYSISFTMALVLTTFLTKRRRLPFKFKAHFPLYTYSNAHVIWNLVALFVVTSTCLIFWTSRLYISWVCVESLWKISLLCQVTPSVQCYLCDQCVDAELKRCADNASNIALHCYHPISADIADKSAFCTFNYNIGILTFITVFAYVGGLWVFLHGFLSAFLHYTVILGRYIWQKARKKFGTKRSGVFLFENDHLDVVGNLDDDSNTFSESSLLNDRDLSCSQNSTINCNHDVTSKTNNNCSENESLIIPELSCKSTKAVFSVSYNAKY</sequence>
<feature type="transmembrane region" description="Helical" evidence="1">
    <location>
        <begin position="317"/>
        <end position="340"/>
    </location>
</feature>
<dbReference type="EMBL" id="DS985247">
    <property type="protein sequence ID" value="EDV23357.1"/>
    <property type="molecule type" value="Genomic_DNA"/>
</dbReference>
<feature type="transmembrane region" description="Helical" evidence="1">
    <location>
        <begin position="129"/>
        <end position="146"/>
    </location>
</feature>
<reference evidence="2 3" key="1">
    <citation type="journal article" date="2008" name="Nature">
        <title>The Trichoplax genome and the nature of placozoans.</title>
        <authorList>
            <person name="Srivastava M."/>
            <person name="Begovic E."/>
            <person name="Chapman J."/>
            <person name="Putnam N.H."/>
            <person name="Hellsten U."/>
            <person name="Kawashima T."/>
            <person name="Kuo A."/>
            <person name="Mitros T."/>
            <person name="Salamov A."/>
            <person name="Carpenter M.L."/>
            <person name="Signorovitch A.Y."/>
            <person name="Moreno M.A."/>
            <person name="Kamm K."/>
            <person name="Grimwood J."/>
            <person name="Schmutz J."/>
            <person name="Shapiro H."/>
            <person name="Grigoriev I.V."/>
            <person name="Buss L.W."/>
            <person name="Schierwater B."/>
            <person name="Dellaporta S.L."/>
            <person name="Rokhsar D.S."/>
        </authorList>
    </citation>
    <scope>NUCLEOTIDE SEQUENCE [LARGE SCALE GENOMIC DNA]</scope>
    <source>
        <strain evidence="2 3">Grell-BS-1999</strain>
    </source>
</reference>
<dbReference type="eggNOG" id="ENOG502SBAJ">
    <property type="taxonomic scope" value="Eukaryota"/>
</dbReference>
<keyword evidence="3" id="KW-1185">Reference proteome</keyword>
<dbReference type="STRING" id="10228.B3S222"/>
<dbReference type="RefSeq" id="XP_002114267.1">
    <property type="nucleotide sequence ID" value="XM_002114231.1"/>
</dbReference>
<feature type="transmembrane region" description="Helical" evidence="1">
    <location>
        <begin position="48"/>
        <end position="70"/>
    </location>
</feature>
<keyword evidence="1" id="KW-0812">Transmembrane</keyword>
<feature type="transmembrane region" description="Helical" evidence="1">
    <location>
        <begin position="207"/>
        <end position="227"/>
    </location>
</feature>
<evidence type="ECO:0000313" key="3">
    <source>
        <dbReference type="Proteomes" id="UP000009022"/>
    </source>
</evidence>